<dbReference type="GO" id="GO:0005737">
    <property type="term" value="C:cytoplasm"/>
    <property type="evidence" value="ECO:0007669"/>
    <property type="project" value="UniProtKB-SubCell"/>
</dbReference>
<dbReference type="GO" id="GO:0005694">
    <property type="term" value="C:chromosome"/>
    <property type="evidence" value="ECO:0007669"/>
    <property type="project" value="InterPro"/>
</dbReference>
<dbReference type="HAMAP" id="MF_01897">
    <property type="entry name" value="GyrA"/>
    <property type="match status" value="1"/>
</dbReference>
<sequence>MSDTPVPPIASDIAPVTIEDEMRRSYLDYAMSVIVARALPDVRDGLKPVHRRILFSMHESGYEWNKPFRKSARVVGDVMGKYHPHGDSAIYDTMVRMAQDFSMRLTLIDGQGNFGSMDGDPPAAMRYTEARLTKAASTLLSDLDKETVDFQNNYDDTTREPTVLPARFPNLLVNGAGGIAVGMATNIPTHNLGEVIDAAIAMVNRPEITDLELLRIVPGPDFPTGGIIVGRGGSREALLTGRGSVLLRGKVEVEEIRKDRMAIIVREIPYQVNKARMIERIAEAVRERKIEGVADLRDESDRDGVRVVVELKRDATPEVVVNQLYRFTPLQTSFGVNMLALNAGKPEMMTLRDMLQAFLEFREEVITRRTIYELRKARERAHVLMGLGVAVVNLDPVVELIKASPDSASARDALMDRPWPAGDIAPYIALVGEPDRSVVDGMYSLSEAQARAILDLRLHRLTGLERERIGAELREICDKILEYLRILNDRARMLEVLREELIEVRDEFATPRRTVIEESEFDYNVEDLIEREEMVVTVTHGGYIKRVPLSTYRAQRRGGKGRSSMAVRDEDFVSQIFVLNSHAAVLFFSTAGQVYKLKVWQLPAGTPQSRGKAMVNLLPLKEGEVIATLMPLPDDPDMPEIAEVDEAAADEAAEEAAEALDAIADGDAYVMFATAKGNVRRNRLADFVNVMSNGKIAIRLGEGDRLVGVLPCNGGDDVVLASRAGKAIRFPVGAVRLFKSRTSDGVRGISLAGSDEVVSMSIIRHREVDVDTRDNYLRFANAKRRWLAQLKALETGTSAVVDGEEAAPVETGDLPGDEAELAARYGLDLETAQRLEAEEEFLLAVTTRGYGKRTSAYEYRTTNRGGSGIVNMTTGARNGHIVACFPVAQGEQIMLVTDGGQLIRTPVADIRIAGRDTMGVIVFKTAQDEKVVSAARLSETAEEDQNGAGEANGDGEAGDEGEQDATETTDLRGDEDEA</sequence>
<dbReference type="RefSeq" id="WP_062768690.1">
    <property type="nucleotide sequence ID" value="NZ_CP121045.1"/>
</dbReference>
<dbReference type="NCBIfam" id="NF004043">
    <property type="entry name" value="PRK05560.1"/>
    <property type="match status" value="1"/>
</dbReference>
<dbReference type="SUPFAM" id="SSF56719">
    <property type="entry name" value="Type II DNA topoisomerase"/>
    <property type="match status" value="1"/>
</dbReference>
<dbReference type="InterPro" id="IPR013757">
    <property type="entry name" value="Topo_IIA_A_a_sf"/>
</dbReference>
<dbReference type="InterPro" id="IPR050220">
    <property type="entry name" value="Type_II_DNA_Topoisomerases"/>
</dbReference>
<dbReference type="FunFam" id="3.30.1360.40:FF:000002">
    <property type="entry name" value="DNA gyrase subunit A"/>
    <property type="match status" value="1"/>
</dbReference>
<comment type="caution">
    <text evidence="12">The sequence shown here is derived from an EMBL/GenBank/DDBJ whole genome shotgun (WGS) entry which is preliminary data.</text>
</comment>
<reference evidence="12 13" key="1">
    <citation type="submission" date="2015-12" db="EMBL/GenBank/DDBJ databases">
        <title>Genome sequence of Tistrella mobilis MCCC 1A02139.</title>
        <authorList>
            <person name="Lu L."/>
            <person name="Lai Q."/>
            <person name="Shao Z."/>
            <person name="Qian P."/>
        </authorList>
    </citation>
    <scope>NUCLEOTIDE SEQUENCE [LARGE SCALE GENOMIC DNA]</scope>
    <source>
        <strain evidence="12 13">MCCC 1A02139</strain>
    </source>
</reference>
<dbReference type="Gene3D" id="3.30.1360.40">
    <property type="match status" value="1"/>
</dbReference>
<keyword evidence="8" id="KW-0963">Cytoplasm</keyword>
<feature type="region of interest" description="Disordered" evidence="10">
    <location>
        <begin position="934"/>
        <end position="978"/>
    </location>
</feature>
<comment type="miscellaneous">
    <text evidence="8">Few gyrases are as efficient as E.coli at forming negative supercoils. Not all organisms have 2 type II topoisomerases; in organisms with a single type II topoisomerase this enzyme also has to decatenate newly replicated chromosomes.</text>
</comment>
<evidence type="ECO:0000313" key="12">
    <source>
        <dbReference type="EMBL" id="KYO50195.1"/>
    </source>
</evidence>
<proteinExistence type="inferred from homology"/>
<evidence type="ECO:0000313" key="13">
    <source>
        <dbReference type="Proteomes" id="UP000075787"/>
    </source>
</evidence>
<dbReference type="OrthoDB" id="9806486at2"/>
<keyword evidence="4 8" id="KW-0067">ATP-binding</keyword>
<keyword evidence="3 8" id="KW-0547">Nucleotide-binding</keyword>
<dbReference type="Proteomes" id="UP000075787">
    <property type="component" value="Unassembled WGS sequence"/>
</dbReference>
<comment type="function">
    <text evidence="8">A type II topoisomerase that negatively supercoils closed circular double-stranded (ds) DNA in an ATP-dependent manner to modulate DNA topology and maintain chromosomes in an underwound state. Negative supercoiling favors strand separation, and DNA replication, transcription, recombination and repair, all of which involve strand separation. Also able to catalyze the interconversion of other topological isomers of dsDNA rings, including catenanes and knotted rings. Type II topoisomerases break and join 2 DNA strands simultaneously in an ATP-dependent manner.</text>
</comment>
<dbReference type="FunFam" id="1.10.268.10:FF:000001">
    <property type="entry name" value="DNA gyrase subunit A"/>
    <property type="match status" value="1"/>
</dbReference>
<keyword evidence="7 8" id="KW-0413">Isomerase</keyword>
<evidence type="ECO:0000256" key="8">
    <source>
        <dbReference type="HAMAP-Rule" id="MF_01897"/>
    </source>
</evidence>
<dbReference type="EMBL" id="LPZR01000204">
    <property type="protein sequence ID" value="KYO50195.1"/>
    <property type="molecule type" value="Genomic_DNA"/>
</dbReference>
<evidence type="ECO:0000256" key="10">
    <source>
        <dbReference type="SAM" id="MobiDB-lite"/>
    </source>
</evidence>
<dbReference type="SMART" id="SM00434">
    <property type="entry name" value="TOP4c"/>
    <property type="match status" value="1"/>
</dbReference>
<gene>
    <name evidence="8" type="primary">gyrA</name>
    <name evidence="12" type="ORF">AUP44_14055</name>
</gene>
<dbReference type="GO" id="GO:0009330">
    <property type="term" value="C:DNA topoisomerase type II (double strand cut, ATP-hydrolyzing) complex"/>
    <property type="evidence" value="ECO:0007669"/>
    <property type="project" value="TreeGrafter"/>
</dbReference>
<organism evidence="12 13">
    <name type="scientific">Tistrella mobilis</name>
    <dbReference type="NCBI Taxonomy" id="171437"/>
    <lineage>
        <taxon>Bacteria</taxon>
        <taxon>Pseudomonadati</taxon>
        <taxon>Pseudomonadota</taxon>
        <taxon>Alphaproteobacteria</taxon>
        <taxon>Geminicoccales</taxon>
        <taxon>Geminicoccaceae</taxon>
        <taxon>Tistrella</taxon>
    </lineage>
</organism>
<dbReference type="FunFam" id="3.90.199.10:FF:000001">
    <property type="entry name" value="DNA gyrase subunit A"/>
    <property type="match status" value="1"/>
</dbReference>
<dbReference type="InterPro" id="IPR006691">
    <property type="entry name" value="GyrA/parC_rep"/>
</dbReference>
<dbReference type="AlphaFoldDB" id="A0A162JZT5"/>
<evidence type="ECO:0000256" key="7">
    <source>
        <dbReference type="ARBA" id="ARBA00023235"/>
    </source>
</evidence>
<evidence type="ECO:0000256" key="9">
    <source>
        <dbReference type="PROSITE-ProRule" id="PRU01384"/>
    </source>
</evidence>
<comment type="similarity">
    <text evidence="2 8">Belongs to the type II topoisomerase GyrA/ParC subunit family.</text>
</comment>
<dbReference type="InterPro" id="IPR005743">
    <property type="entry name" value="GyrA"/>
</dbReference>
<protein>
    <recommendedName>
        <fullName evidence="8">DNA gyrase subunit A</fullName>
        <ecNumber evidence="8">5.6.2.2</ecNumber>
    </recommendedName>
</protein>
<dbReference type="InterPro" id="IPR013758">
    <property type="entry name" value="Topo_IIA_A/C_ab"/>
</dbReference>
<dbReference type="Gene3D" id="2.120.10.90">
    <property type="entry name" value="DNA gyrase/topoisomerase IV, subunit A, C-terminal"/>
    <property type="match status" value="1"/>
</dbReference>
<evidence type="ECO:0000256" key="3">
    <source>
        <dbReference type="ARBA" id="ARBA00022741"/>
    </source>
</evidence>
<dbReference type="Gene3D" id="3.90.199.10">
    <property type="entry name" value="Topoisomerase II, domain 5"/>
    <property type="match status" value="1"/>
</dbReference>
<dbReference type="PROSITE" id="PS52040">
    <property type="entry name" value="TOPO_IIA"/>
    <property type="match status" value="1"/>
</dbReference>
<evidence type="ECO:0000256" key="6">
    <source>
        <dbReference type="ARBA" id="ARBA00023125"/>
    </source>
</evidence>
<keyword evidence="6 8" id="KW-0238">DNA-binding</keyword>
<feature type="active site" description="O-(5'-phospho-DNA)-tyrosine intermediate" evidence="8 9">
    <location>
        <position position="127"/>
    </location>
</feature>
<feature type="compositionally biased region" description="Acidic residues" evidence="10">
    <location>
        <begin position="956"/>
        <end position="978"/>
    </location>
</feature>
<feature type="domain" description="Topo IIA-type catalytic" evidence="11">
    <location>
        <begin position="39"/>
        <end position="528"/>
    </location>
</feature>
<dbReference type="InterPro" id="IPR002205">
    <property type="entry name" value="Topo_IIA_dom_A"/>
</dbReference>
<dbReference type="CDD" id="cd00187">
    <property type="entry name" value="TOP4c"/>
    <property type="match status" value="1"/>
</dbReference>
<dbReference type="PANTHER" id="PTHR43493:SF5">
    <property type="entry name" value="DNA GYRASE SUBUNIT A, CHLOROPLASTIC_MITOCHONDRIAL"/>
    <property type="match status" value="1"/>
</dbReference>
<dbReference type="GO" id="GO:0034335">
    <property type="term" value="F:DNA negative supercoiling activity"/>
    <property type="evidence" value="ECO:0007669"/>
    <property type="project" value="UniProtKB-ARBA"/>
</dbReference>
<dbReference type="GeneID" id="97241997"/>
<dbReference type="InterPro" id="IPR035516">
    <property type="entry name" value="Gyrase/topoIV_suA_C"/>
</dbReference>
<dbReference type="GO" id="GO:0003677">
    <property type="term" value="F:DNA binding"/>
    <property type="evidence" value="ECO:0007669"/>
    <property type="project" value="UniProtKB-UniRule"/>
</dbReference>
<keyword evidence="5 8" id="KW-0799">Topoisomerase</keyword>
<comment type="catalytic activity">
    <reaction evidence="1 8 9">
        <text>ATP-dependent breakage, passage and rejoining of double-stranded DNA.</text>
        <dbReference type="EC" id="5.6.2.2"/>
    </reaction>
</comment>
<dbReference type="Pfam" id="PF00521">
    <property type="entry name" value="DNA_topoisoIV"/>
    <property type="match status" value="1"/>
</dbReference>
<evidence type="ECO:0000256" key="1">
    <source>
        <dbReference type="ARBA" id="ARBA00000185"/>
    </source>
</evidence>
<feature type="short sequence motif" description="GyrA-box" evidence="8">
    <location>
        <begin position="555"/>
        <end position="561"/>
    </location>
</feature>
<dbReference type="NCBIfam" id="NF004044">
    <property type="entry name" value="PRK05561.1"/>
    <property type="match status" value="1"/>
</dbReference>
<dbReference type="NCBIfam" id="TIGR01063">
    <property type="entry name" value="gyrA"/>
    <property type="match status" value="1"/>
</dbReference>
<dbReference type="GO" id="GO:0006261">
    <property type="term" value="P:DNA-templated DNA replication"/>
    <property type="evidence" value="ECO:0007669"/>
    <property type="project" value="UniProtKB-UniRule"/>
</dbReference>
<evidence type="ECO:0000259" key="11">
    <source>
        <dbReference type="PROSITE" id="PS52040"/>
    </source>
</evidence>
<dbReference type="GO" id="GO:0005524">
    <property type="term" value="F:ATP binding"/>
    <property type="evidence" value="ECO:0007669"/>
    <property type="project" value="UniProtKB-UniRule"/>
</dbReference>
<dbReference type="SUPFAM" id="SSF101904">
    <property type="entry name" value="GyrA/ParC C-terminal domain-like"/>
    <property type="match status" value="1"/>
</dbReference>
<dbReference type="Gene3D" id="1.10.268.10">
    <property type="entry name" value="Topoisomerase, domain 3"/>
    <property type="match status" value="1"/>
</dbReference>
<dbReference type="InterPro" id="IPR013760">
    <property type="entry name" value="Topo_IIA-like_dom_sf"/>
</dbReference>
<dbReference type="PANTHER" id="PTHR43493">
    <property type="entry name" value="DNA GYRASE/TOPOISOMERASE SUBUNIT A"/>
    <property type="match status" value="1"/>
</dbReference>
<evidence type="ECO:0000256" key="4">
    <source>
        <dbReference type="ARBA" id="ARBA00022840"/>
    </source>
</evidence>
<comment type="subcellular location">
    <subcellularLocation>
        <location evidence="8">Cytoplasm</location>
    </subcellularLocation>
</comment>
<dbReference type="GO" id="GO:0006265">
    <property type="term" value="P:DNA topological change"/>
    <property type="evidence" value="ECO:0007669"/>
    <property type="project" value="UniProtKB-UniRule"/>
</dbReference>
<accession>A0A162JZT5</accession>
<dbReference type="EC" id="5.6.2.2" evidence="8"/>
<comment type="subunit">
    <text evidence="8">Heterotetramer, composed of two GyrA and two GyrB chains. In the heterotetramer, GyrA contains the active site tyrosine that forms a transient covalent intermediate with DNA, while GyrB binds cofactors and catalyzes ATP hydrolysis.</text>
</comment>
<name>A0A162JZT5_9PROT</name>
<evidence type="ECO:0000256" key="2">
    <source>
        <dbReference type="ARBA" id="ARBA00008263"/>
    </source>
</evidence>
<evidence type="ECO:0000256" key="5">
    <source>
        <dbReference type="ARBA" id="ARBA00023029"/>
    </source>
</evidence>
<dbReference type="Pfam" id="PF03989">
    <property type="entry name" value="DNA_gyraseA_C"/>
    <property type="match status" value="6"/>
</dbReference>